<name>A0A1B9J2K0_9TREE</name>
<dbReference type="Proteomes" id="UP000092583">
    <property type="component" value="Unassembled WGS sequence"/>
</dbReference>
<reference evidence="3" key="2">
    <citation type="submission" date="2013-12" db="EMBL/GenBank/DDBJ databases">
        <title>Evolution of pathogenesis and genome organization in the Tremellales.</title>
        <authorList>
            <person name="Cuomo C."/>
            <person name="Litvintseva A."/>
            <person name="Heitman J."/>
            <person name="Chen Y."/>
            <person name="Sun S."/>
            <person name="Springer D."/>
            <person name="Dromer F."/>
            <person name="Young S."/>
            <person name="Zeng Q."/>
            <person name="Chapman S."/>
            <person name="Gujja S."/>
            <person name="Saif S."/>
            <person name="Birren B."/>
        </authorList>
    </citation>
    <scope>NUCLEOTIDE SEQUENCE [LARGE SCALE GENOMIC DNA]</scope>
    <source>
        <strain evidence="3">CBS 10435</strain>
    </source>
</reference>
<feature type="compositionally biased region" description="Basic and acidic residues" evidence="1">
    <location>
        <begin position="7"/>
        <end position="30"/>
    </location>
</feature>
<dbReference type="PANTHER" id="PTHR34117:SF1">
    <property type="entry name" value="STYLE CELL-CYCLE INHIBITOR 1"/>
    <property type="match status" value="1"/>
</dbReference>
<sequence>MPRPRSRSRDRDRERDRKYRDRSRSRERDRERRHKDRSASPYDRDRDHRRSKRKDNVRDPSVSDEEEGVDLMDMGVKEIGEEDYLQVQASLLKSSEFKAWLKEDRGKYLDEMSSESAHKYFRKFTRRWNDGVLKPHQYHPPATASASENTGYKWSFASRGDTTSFLKSVREDVARSTHSSVRKYTETQSINSYSHGPPTIGPSPSASSSSRPLGPSMPTSSDRQYALEVAQDTRKAEKKSHLRDMYNKADELVPKSGGREGKLEERRATNAENKRYRDKDTAAGLEMDEGTLMGDEGSFAAAVRAREQAESRRRDRKDSAVQDRRAADSERLMERKAKESATMDMFKALAKERFG</sequence>
<evidence type="ECO:0000313" key="3">
    <source>
        <dbReference type="Proteomes" id="UP000092583"/>
    </source>
</evidence>
<gene>
    <name evidence="2" type="ORF">L486_01547</name>
</gene>
<feature type="region of interest" description="Disordered" evidence="1">
    <location>
        <begin position="171"/>
        <end position="343"/>
    </location>
</feature>
<dbReference type="EMBL" id="KI669459">
    <property type="protein sequence ID" value="OCF61884.1"/>
    <property type="molecule type" value="Genomic_DNA"/>
</dbReference>
<dbReference type="STRING" id="1331196.A0A1B9J2K0"/>
<accession>A0A1B9J2K0</accession>
<feature type="compositionally biased region" description="Low complexity" evidence="1">
    <location>
        <begin position="196"/>
        <end position="218"/>
    </location>
</feature>
<dbReference type="AlphaFoldDB" id="A0A1B9J2K0"/>
<feature type="compositionally biased region" description="Basic and acidic residues" evidence="1">
    <location>
        <begin position="42"/>
        <end position="58"/>
    </location>
</feature>
<dbReference type="OrthoDB" id="2139939at2759"/>
<feature type="compositionally biased region" description="Basic and acidic residues" evidence="1">
    <location>
        <begin position="304"/>
        <end position="341"/>
    </location>
</feature>
<organism evidence="2 3">
    <name type="scientific">Kwoniella mangroviensis CBS 10435</name>
    <dbReference type="NCBI Taxonomy" id="1331196"/>
    <lineage>
        <taxon>Eukaryota</taxon>
        <taxon>Fungi</taxon>
        <taxon>Dikarya</taxon>
        <taxon>Basidiomycota</taxon>
        <taxon>Agaricomycotina</taxon>
        <taxon>Tremellomycetes</taxon>
        <taxon>Tremellales</taxon>
        <taxon>Cryptococcaceae</taxon>
        <taxon>Kwoniella</taxon>
    </lineage>
</organism>
<evidence type="ECO:0000256" key="1">
    <source>
        <dbReference type="SAM" id="MobiDB-lite"/>
    </source>
</evidence>
<dbReference type="InterPro" id="IPR044688">
    <property type="entry name" value="SCI-1-like"/>
</dbReference>
<feature type="region of interest" description="Disordered" evidence="1">
    <location>
        <begin position="1"/>
        <end position="74"/>
    </location>
</feature>
<protein>
    <submittedName>
        <fullName evidence="2">Uncharacterized protein</fullName>
    </submittedName>
</protein>
<proteinExistence type="predicted"/>
<dbReference type="PANTHER" id="PTHR34117">
    <property type="entry name" value="STYLE CELL-CYCLE INHIBITOR 1"/>
    <property type="match status" value="1"/>
</dbReference>
<feature type="compositionally biased region" description="Basic and acidic residues" evidence="1">
    <location>
        <begin position="242"/>
        <end position="281"/>
    </location>
</feature>
<reference evidence="2 3" key="1">
    <citation type="submission" date="2013-07" db="EMBL/GenBank/DDBJ databases">
        <title>The Genome Sequence of Kwoniella mangroviensis CBS10435.</title>
        <authorList>
            <consortium name="The Broad Institute Genome Sequencing Platform"/>
            <person name="Cuomo C."/>
            <person name="Litvintseva A."/>
            <person name="Chen Y."/>
            <person name="Heitman J."/>
            <person name="Sun S."/>
            <person name="Springer D."/>
            <person name="Dromer F."/>
            <person name="Young S.K."/>
            <person name="Zeng Q."/>
            <person name="Gargeya S."/>
            <person name="Fitzgerald M."/>
            <person name="Abouelleil A."/>
            <person name="Alvarado L."/>
            <person name="Berlin A.M."/>
            <person name="Chapman S.B."/>
            <person name="Dewar J."/>
            <person name="Goldberg J."/>
            <person name="Griggs A."/>
            <person name="Gujja S."/>
            <person name="Hansen M."/>
            <person name="Howarth C."/>
            <person name="Imamovic A."/>
            <person name="Larimer J."/>
            <person name="McCowan C."/>
            <person name="Murphy C."/>
            <person name="Pearson M."/>
            <person name="Priest M."/>
            <person name="Roberts A."/>
            <person name="Saif S."/>
            <person name="Shea T."/>
            <person name="Sykes S."/>
            <person name="Wortman J."/>
            <person name="Nusbaum C."/>
            <person name="Birren B."/>
        </authorList>
    </citation>
    <scope>NUCLEOTIDE SEQUENCE [LARGE SCALE GENOMIC DNA]</scope>
    <source>
        <strain evidence="2 3">CBS 10435</strain>
    </source>
</reference>
<keyword evidence="3" id="KW-1185">Reference proteome</keyword>
<evidence type="ECO:0000313" key="2">
    <source>
        <dbReference type="EMBL" id="OCF61884.1"/>
    </source>
</evidence>